<dbReference type="InterPro" id="IPR050179">
    <property type="entry name" value="Trans_hexapeptide_repeat"/>
</dbReference>
<dbReference type="Pfam" id="PF00132">
    <property type="entry name" value="Hexapep"/>
    <property type="match status" value="1"/>
</dbReference>
<dbReference type="Proteomes" id="UP000198636">
    <property type="component" value="Unassembled WGS sequence"/>
</dbReference>
<keyword evidence="1" id="KW-0028">Amino-acid biosynthesis</keyword>
<dbReference type="Gene3D" id="3.30.70.250">
    <property type="entry name" value="Malonyl-CoA ACP transacylase, ACP-binding"/>
    <property type="match status" value="1"/>
</dbReference>
<evidence type="ECO:0000256" key="2">
    <source>
        <dbReference type="ARBA" id="ARBA00022679"/>
    </source>
</evidence>
<dbReference type="GO" id="GO:0019877">
    <property type="term" value="P:diaminopimelate biosynthetic process"/>
    <property type="evidence" value="ECO:0007669"/>
    <property type="project" value="UniProtKB-KW"/>
</dbReference>
<evidence type="ECO:0000256" key="3">
    <source>
        <dbReference type="ARBA" id="ARBA00022737"/>
    </source>
</evidence>
<keyword evidence="5" id="KW-0457">Lysine biosynthesis</keyword>
<organism evidence="9 10">
    <name type="scientific">Alkaliphilus peptidifermentans DSM 18978</name>
    <dbReference type="NCBI Taxonomy" id="1120976"/>
    <lineage>
        <taxon>Bacteria</taxon>
        <taxon>Bacillati</taxon>
        <taxon>Bacillota</taxon>
        <taxon>Clostridia</taxon>
        <taxon>Peptostreptococcales</taxon>
        <taxon>Natronincolaceae</taxon>
        <taxon>Alkaliphilus</taxon>
    </lineage>
</organism>
<evidence type="ECO:0000256" key="5">
    <source>
        <dbReference type="ARBA" id="ARBA00023154"/>
    </source>
</evidence>
<dbReference type="PANTHER" id="PTHR43300">
    <property type="entry name" value="ACETYLTRANSFERASE"/>
    <property type="match status" value="1"/>
</dbReference>
<dbReference type="InterPro" id="IPR019873">
    <property type="entry name" value="DapH"/>
</dbReference>
<proteinExistence type="predicted"/>
<keyword evidence="6" id="KW-0012">Acyltransferase</keyword>
<accession>A0A1G5K851</accession>
<dbReference type="EMBL" id="FMUS01000024">
    <property type="protein sequence ID" value="SCY96707.1"/>
    <property type="molecule type" value="Genomic_DNA"/>
</dbReference>
<dbReference type="EC" id="2.3.1.89" evidence="7"/>
<dbReference type="OrthoDB" id="9788080at2"/>
<dbReference type="RefSeq" id="WP_091545699.1">
    <property type="nucleotide sequence ID" value="NZ_FMUS01000024.1"/>
</dbReference>
<dbReference type="AlphaFoldDB" id="A0A1G5K851"/>
<evidence type="ECO:0000256" key="4">
    <source>
        <dbReference type="ARBA" id="ARBA00022915"/>
    </source>
</evidence>
<reference evidence="9 10" key="1">
    <citation type="submission" date="2016-10" db="EMBL/GenBank/DDBJ databases">
        <authorList>
            <person name="de Groot N.N."/>
        </authorList>
    </citation>
    <scope>NUCLEOTIDE SEQUENCE [LARGE SCALE GENOMIC DNA]</scope>
    <source>
        <strain evidence="9 10">DSM 18978</strain>
    </source>
</reference>
<dbReference type="NCBIfam" id="TIGR03532">
    <property type="entry name" value="DapD_Ac"/>
    <property type="match status" value="1"/>
</dbReference>
<dbReference type="InterPro" id="IPR018357">
    <property type="entry name" value="Hexapep_transf_CS"/>
</dbReference>
<evidence type="ECO:0000256" key="1">
    <source>
        <dbReference type="ARBA" id="ARBA00022605"/>
    </source>
</evidence>
<dbReference type="Pfam" id="PF14602">
    <property type="entry name" value="Hexapep_2"/>
    <property type="match status" value="1"/>
</dbReference>
<dbReference type="STRING" id="1120976.SAMN03080606_03297"/>
<feature type="domain" description="2,3,4,5-tetrahydropyridine-2,6-dicarboxylate N-acetyltransferase N-terminal" evidence="8">
    <location>
        <begin position="15"/>
        <end position="95"/>
    </location>
</feature>
<evidence type="ECO:0000256" key="7">
    <source>
        <dbReference type="NCBIfam" id="TIGR03532"/>
    </source>
</evidence>
<dbReference type="PANTHER" id="PTHR43300:SF10">
    <property type="entry name" value="2,3,4,5-TETRAHYDROPYRIDINE-2,6-DICARBOXYLATE N-ACETYLTRANSFERASE"/>
    <property type="match status" value="1"/>
</dbReference>
<keyword evidence="2 9" id="KW-0808">Transferase</keyword>
<dbReference type="GO" id="GO:0009089">
    <property type="term" value="P:lysine biosynthetic process via diaminopimelate"/>
    <property type="evidence" value="ECO:0007669"/>
    <property type="project" value="UniProtKB-UniRule"/>
</dbReference>
<keyword evidence="4" id="KW-0220">Diaminopimelate biosynthesis</keyword>
<dbReference type="InterPro" id="IPR013710">
    <property type="entry name" value="DapH_N"/>
</dbReference>
<dbReference type="Gene3D" id="2.160.10.10">
    <property type="entry name" value="Hexapeptide repeat proteins"/>
    <property type="match status" value="1"/>
</dbReference>
<keyword evidence="3" id="KW-0677">Repeat</keyword>
<dbReference type="InterPro" id="IPR011004">
    <property type="entry name" value="Trimer_LpxA-like_sf"/>
</dbReference>
<dbReference type="Pfam" id="PF08503">
    <property type="entry name" value="DapH_N"/>
    <property type="match status" value="1"/>
</dbReference>
<dbReference type="InterPro" id="IPR001451">
    <property type="entry name" value="Hexapep"/>
</dbReference>
<dbReference type="PROSITE" id="PS00101">
    <property type="entry name" value="HEXAPEP_TRANSFERASES"/>
    <property type="match status" value="1"/>
</dbReference>
<evidence type="ECO:0000313" key="9">
    <source>
        <dbReference type="EMBL" id="SCY96707.1"/>
    </source>
</evidence>
<dbReference type="GO" id="GO:0047200">
    <property type="term" value="F:tetrahydrodipicolinate N-acetyltransferase activity"/>
    <property type="evidence" value="ECO:0007669"/>
    <property type="project" value="UniProtKB-UniRule"/>
</dbReference>
<sequence>MSDQKNPLKYIDFTSPETIAKSIKTAKKSTPVKVYIQGYINYFQDPTIQAFGNEDLWILIGEYDSIKNILAKNDSTIKHYHIEYDRRNSAVPLLNTLELQARIEPGALIRESVIIKKNAVILMGAVINVGAVIGENTMIDMNCVIGARVIIGNNVHVGAGAVIAGVLEPPSVKSVVIEDNVFIGSNSVVLEGVHIGEGAVVAAGSIVTTDVPANSVVAGMPASLIKMKDKKTLDKVKLVDDLRG</sequence>
<evidence type="ECO:0000259" key="8">
    <source>
        <dbReference type="Pfam" id="PF08503"/>
    </source>
</evidence>
<evidence type="ECO:0000313" key="10">
    <source>
        <dbReference type="Proteomes" id="UP000198636"/>
    </source>
</evidence>
<gene>
    <name evidence="9" type="ORF">SAMN03080606_03297</name>
</gene>
<dbReference type="CDD" id="cd03350">
    <property type="entry name" value="LbH_THP_succinylT"/>
    <property type="match status" value="1"/>
</dbReference>
<evidence type="ECO:0000256" key="6">
    <source>
        <dbReference type="ARBA" id="ARBA00023315"/>
    </source>
</evidence>
<name>A0A1G5K851_9FIRM</name>
<protein>
    <recommendedName>
        <fullName evidence="7">2,3,4,5-tetrahydropyridine-2,6-dicarboxylate N-acetyltransferase</fullName>
        <ecNumber evidence="7">2.3.1.89</ecNumber>
    </recommendedName>
</protein>
<dbReference type="SUPFAM" id="SSF51161">
    <property type="entry name" value="Trimeric LpxA-like enzymes"/>
    <property type="match status" value="1"/>
</dbReference>
<keyword evidence="10" id="KW-1185">Reference proteome</keyword>